<dbReference type="AlphaFoldDB" id="A0ABD3RSQ7"/>
<keyword evidence="4 5" id="KW-0904">Protein phosphatase</keyword>
<feature type="chain" id="PRO_5044853403" description="PPM-type phosphatase domain-containing protein" evidence="7">
    <location>
        <begin position="26"/>
        <end position="491"/>
    </location>
</feature>
<dbReference type="CDD" id="cd00143">
    <property type="entry name" value="PP2Cc"/>
    <property type="match status" value="1"/>
</dbReference>
<comment type="subcellular location">
    <subcellularLocation>
        <location evidence="1">Membrane</location>
        <topology evidence="1">Peripheral membrane protein</topology>
    </subcellularLocation>
</comment>
<keyword evidence="7" id="KW-0732">Signal</keyword>
<accession>A0ABD3RSQ7</accession>
<keyword evidence="2" id="KW-0479">Metal-binding</keyword>
<evidence type="ECO:0000313" key="10">
    <source>
        <dbReference type="Proteomes" id="UP001530377"/>
    </source>
</evidence>
<sequence>MTTSRVWMMATIASLVPSIVYPCTTAPPPPSRHRRKRAWAILPPPLVVVDHRGRNGPGGINAPYHHRVRRGGDSTTGSVEDAAATVRGSAIDCDDDDAGCGASSSVGMPSTPPIVVPPSPSLSVGAVTSMSPPRRPPSYSAWSVRGERRYMEDEYFAESAGGGGVPGGITLFAAVFDGHGGSAVSRYLRQNLYASFQAALPSAAASSSSSSSSYEVGGGGGDDDVAPIDDERRPTMRAIDRRSSIVASALEAALDKVDTEVGNISHWSFQGSTALAIVVHENDDAKAGVGDDGGGGGGGGCEGGGSRSIVVANVGDSRAVLCRAGRAMDLTRDHKPNDDVERRRIEGRGGTVEWCGEVDDATGRPVRGAGVYRINGNLALSRSIGDRAERPWVIGTADIFHHVIDEDDDAFVLLATDGLFDVMSSREAVSFVNDLMGRTHPEDRLGMRRNVARYVVEEAIRRGTCDNVTVLIVWFDDDKLELSGANPKTSQ</sequence>
<comment type="similarity">
    <text evidence="5">Belongs to the PP2C family.</text>
</comment>
<dbReference type="PROSITE" id="PS01032">
    <property type="entry name" value="PPM_1"/>
    <property type="match status" value="1"/>
</dbReference>
<dbReference type="InterPro" id="IPR001932">
    <property type="entry name" value="PPM-type_phosphatase-like_dom"/>
</dbReference>
<dbReference type="Pfam" id="PF00481">
    <property type="entry name" value="PP2C"/>
    <property type="match status" value="1"/>
</dbReference>
<dbReference type="InterPro" id="IPR015655">
    <property type="entry name" value="PP2C"/>
</dbReference>
<dbReference type="GO" id="GO:0046872">
    <property type="term" value="F:metal ion binding"/>
    <property type="evidence" value="ECO:0007669"/>
    <property type="project" value="UniProtKB-KW"/>
</dbReference>
<reference evidence="9 10" key="1">
    <citation type="submission" date="2024-10" db="EMBL/GenBank/DDBJ databases">
        <title>Updated reference genomes for cyclostephanoid diatoms.</title>
        <authorList>
            <person name="Roberts W.R."/>
            <person name="Alverson A.J."/>
        </authorList>
    </citation>
    <scope>NUCLEOTIDE SEQUENCE [LARGE SCALE GENOMIC DNA]</scope>
    <source>
        <strain evidence="9 10">AJA228-03</strain>
    </source>
</reference>
<evidence type="ECO:0000259" key="8">
    <source>
        <dbReference type="PROSITE" id="PS51746"/>
    </source>
</evidence>
<organism evidence="9 10">
    <name type="scientific">Cyclostephanos tholiformis</name>
    <dbReference type="NCBI Taxonomy" id="382380"/>
    <lineage>
        <taxon>Eukaryota</taxon>
        <taxon>Sar</taxon>
        <taxon>Stramenopiles</taxon>
        <taxon>Ochrophyta</taxon>
        <taxon>Bacillariophyta</taxon>
        <taxon>Coscinodiscophyceae</taxon>
        <taxon>Thalassiosirophycidae</taxon>
        <taxon>Stephanodiscales</taxon>
        <taxon>Stephanodiscaceae</taxon>
        <taxon>Cyclostephanos</taxon>
    </lineage>
</organism>
<dbReference type="GO" id="GO:0004721">
    <property type="term" value="F:phosphoprotein phosphatase activity"/>
    <property type="evidence" value="ECO:0007669"/>
    <property type="project" value="UniProtKB-KW"/>
</dbReference>
<evidence type="ECO:0000256" key="2">
    <source>
        <dbReference type="ARBA" id="ARBA00022723"/>
    </source>
</evidence>
<keyword evidence="3 5" id="KW-0378">Hydrolase</keyword>
<feature type="region of interest" description="Disordered" evidence="6">
    <location>
        <begin position="206"/>
        <end position="239"/>
    </location>
</feature>
<dbReference type="SMART" id="SM00332">
    <property type="entry name" value="PP2Cc"/>
    <property type="match status" value="1"/>
</dbReference>
<evidence type="ECO:0000256" key="1">
    <source>
        <dbReference type="ARBA" id="ARBA00004170"/>
    </source>
</evidence>
<comment type="caution">
    <text evidence="9">The sequence shown here is derived from an EMBL/GenBank/DDBJ whole genome shotgun (WGS) entry which is preliminary data.</text>
</comment>
<dbReference type="InterPro" id="IPR036457">
    <property type="entry name" value="PPM-type-like_dom_sf"/>
</dbReference>
<keyword evidence="10" id="KW-1185">Reference proteome</keyword>
<evidence type="ECO:0000256" key="3">
    <source>
        <dbReference type="ARBA" id="ARBA00022801"/>
    </source>
</evidence>
<dbReference type="PROSITE" id="PS51746">
    <property type="entry name" value="PPM_2"/>
    <property type="match status" value="1"/>
</dbReference>
<feature type="signal peptide" evidence="7">
    <location>
        <begin position="1"/>
        <end position="25"/>
    </location>
</feature>
<evidence type="ECO:0000256" key="7">
    <source>
        <dbReference type="SAM" id="SignalP"/>
    </source>
</evidence>
<feature type="compositionally biased region" description="Basic and acidic residues" evidence="6">
    <location>
        <begin position="229"/>
        <end position="239"/>
    </location>
</feature>
<dbReference type="PANTHER" id="PTHR47992">
    <property type="entry name" value="PROTEIN PHOSPHATASE"/>
    <property type="match status" value="1"/>
</dbReference>
<dbReference type="EMBL" id="JALLPB020000171">
    <property type="protein sequence ID" value="KAL3815987.1"/>
    <property type="molecule type" value="Genomic_DNA"/>
</dbReference>
<proteinExistence type="inferred from homology"/>
<feature type="domain" description="PPM-type phosphatase" evidence="8">
    <location>
        <begin position="138"/>
        <end position="475"/>
    </location>
</feature>
<feature type="region of interest" description="Disordered" evidence="6">
    <location>
        <begin position="57"/>
        <end position="78"/>
    </location>
</feature>
<evidence type="ECO:0000256" key="4">
    <source>
        <dbReference type="ARBA" id="ARBA00022912"/>
    </source>
</evidence>
<name>A0ABD3RSQ7_9STRA</name>
<evidence type="ECO:0000256" key="6">
    <source>
        <dbReference type="SAM" id="MobiDB-lite"/>
    </source>
</evidence>
<dbReference type="Gene3D" id="3.60.40.10">
    <property type="entry name" value="PPM-type phosphatase domain"/>
    <property type="match status" value="1"/>
</dbReference>
<evidence type="ECO:0000313" key="9">
    <source>
        <dbReference type="EMBL" id="KAL3815987.1"/>
    </source>
</evidence>
<evidence type="ECO:0000256" key="5">
    <source>
        <dbReference type="RuleBase" id="RU003465"/>
    </source>
</evidence>
<dbReference type="GO" id="GO:0016020">
    <property type="term" value="C:membrane"/>
    <property type="evidence" value="ECO:0007669"/>
    <property type="project" value="UniProtKB-SubCell"/>
</dbReference>
<dbReference type="InterPro" id="IPR000222">
    <property type="entry name" value="PP2C_BS"/>
</dbReference>
<protein>
    <recommendedName>
        <fullName evidence="8">PPM-type phosphatase domain-containing protein</fullName>
    </recommendedName>
</protein>
<gene>
    <name evidence="9" type="ORF">ACHAXA_005196</name>
</gene>
<dbReference type="SUPFAM" id="SSF81606">
    <property type="entry name" value="PP2C-like"/>
    <property type="match status" value="1"/>
</dbReference>
<dbReference type="Proteomes" id="UP001530377">
    <property type="component" value="Unassembled WGS sequence"/>
</dbReference>